<dbReference type="AlphaFoldDB" id="A0A2J5QC19"/>
<proteinExistence type="predicted"/>
<keyword evidence="1" id="KW-0472">Membrane</keyword>
<feature type="transmembrane region" description="Helical" evidence="1">
    <location>
        <begin position="92"/>
        <end position="111"/>
    </location>
</feature>
<sequence length="229" mass="24862">MNKKISAYCCFIPICIYATYSLSEQLLYDAQFMAKSMVLSIIPSSIYLICFWKLLSGNKGSGLKITLLSNILLTLLLTSLVCFVGSDADSVLIAGIVVHSLIAFGYAGVVLRPTSRYKNNIILRDEETGRLYVSRGGMVQPFADNDTQYILTEDMKIVSFSGGETSFQNNGFSIPLNSSSNDAFDHGLVVNPASGMPMAGGISGLDIHGNSWGTNFNEPSNTYDPSRGY</sequence>
<protein>
    <submittedName>
        <fullName evidence="2">Uncharacterized protein</fullName>
    </submittedName>
</protein>
<organism evidence="2 3">
    <name type="scientific">Klebsiella michiganensis</name>
    <dbReference type="NCBI Taxonomy" id="1134687"/>
    <lineage>
        <taxon>Bacteria</taxon>
        <taxon>Pseudomonadati</taxon>
        <taxon>Pseudomonadota</taxon>
        <taxon>Gammaproteobacteria</taxon>
        <taxon>Enterobacterales</taxon>
        <taxon>Enterobacteriaceae</taxon>
        <taxon>Klebsiella/Raoultella group</taxon>
        <taxon>Klebsiella</taxon>
    </lineage>
</organism>
<comment type="caution">
    <text evidence="2">The sequence shown here is derived from an EMBL/GenBank/DDBJ whole genome shotgun (WGS) entry which is preliminary data.</text>
</comment>
<keyword evidence="1" id="KW-1133">Transmembrane helix</keyword>
<evidence type="ECO:0000313" key="3">
    <source>
        <dbReference type="Proteomes" id="UP000234667"/>
    </source>
</evidence>
<feature type="transmembrane region" description="Helical" evidence="1">
    <location>
        <begin position="37"/>
        <end position="55"/>
    </location>
</feature>
<name>A0A2J5QC19_9ENTR</name>
<evidence type="ECO:0000313" key="2">
    <source>
        <dbReference type="EMBL" id="PLO75638.1"/>
    </source>
</evidence>
<reference evidence="2 3" key="1">
    <citation type="submission" date="2017-11" db="EMBL/GenBank/DDBJ databases">
        <authorList>
            <person name="Han C.G."/>
        </authorList>
    </citation>
    <scope>NUCLEOTIDE SEQUENCE [LARGE SCALE GENOMIC DNA]</scope>
    <source>
        <strain evidence="2 3">A10</strain>
    </source>
</reference>
<keyword evidence="1" id="KW-0812">Transmembrane</keyword>
<dbReference type="Proteomes" id="UP000234667">
    <property type="component" value="Unassembled WGS sequence"/>
</dbReference>
<dbReference type="EMBL" id="PIDR01000002">
    <property type="protein sequence ID" value="PLO75638.1"/>
    <property type="molecule type" value="Genomic_DNA"/>
</dbReference>
<gene>
    <name evidence="2" type="ORF">CWN49_00510</name>
</gene>
<accession>A0A2J5QC19</accession>
<reference evidence="2 3" key="2">
    <citation type="submission" date="2018-01" db="EMBL/GenBank/DDBJ databases">
        <title>Genomic study of Klebsiella pneumoniae.</title>
        <authorList>
            <person name="Yang Y."/>
            <person name="Bicalho R."/>
        </authorList>
    </citation>
    <scope>NUCLEOTIDE SEQUENCE [LARGE SCALE GENOMIC DNA]</scope>
    <source>
        <strain evidence="2 3">A10</strain>
    </source>
</reference>
<evidence type="ECO:0000256" key="1">
    <source>
        <dbReference type="SAM" id="Phobius"/>
    </source>
</evidence>
<feature type="transmembrane region" description="Helical" evidence="1">
    <location>
        <begin position="67"/>
        <end position="86"/>
    </location>
</feature>